<sequence length="614" mass="67308">MHVAKPTGSSGTLPNLRTEALNRNEFEVVNPNGRIGDGNIPLPPLSLCNELQAANISDLATLVDELIAPFRLSASSASQEDAYYGHATVSSGATETGLLPKPERDRDENMVECQVAVNVNCQQNPLHLEELLPQAVPSDAGDSLCSHFPVNLSETPQGGRTNVLYTSFIQETGQSLPLRPASSTGDFSQSIACAVATTANGASLVAQESPDTSKLPDTEPLNSTVLTKDIVIMSLRALDSAALSDQEAVFVFFVLTIEMGLVVQVEYKEYFDYRWMVRLSCAGIVLEPQKSFSSKFSAKAHCCRGGLEVFKHVYQDWSIPGIPRADATPDSRLWSTLLQGYCDIHGLPRPEYTGYQHKQGHRYEVTVGEVSYFGKKKFYISKPEAIHASANNALYHFLISENEAPVGFPDTRAKEHPVSEALRHAIRAMQNAAPSTVQEILGPTISFRETSELAKIPNVITGVHKLSEAKGKKKRKNKQLQNPVNDLVQLLSVNTERAQVSTAAAMEMCQFMKIQPPEYRVSQTFEELINKKTSMAAYFRDPYFTRMGAVGEVKNITPEIAEETCAANVLEILKVQFQEDGTYKVSQEKVVDPPSLKGGNAIDCSRRAFGSTSV</sequence>
<reference evidence="1" key="1">
    <citation type="journal article" date="2022" name="bioRxiv">
        <title>Population genetic analysis of Ophidiomyces ophidiicola, the causative agent of snake fungal disease, indicates recent introductions to the USA.</title>
        <authorList>
            <person name="Ladner J.T."/>
            <person name="Palmer J.M."/>
            <person name="Ettinger C.L."/>
            <person name="Stajich J.E."/>
            <person name="Farrell T.M."/>
            <person name="Glorioso B.M."/>
            <person name="Lawson B."/>
            <person name="Price S.J."/>
            <person name="Stengle A.G."/>
            <person name="Grear D.A."/>
            <person name="Lorch J.M."/>
        </authorList>
    </citation>
    <scope>NUCLEOTIDE SEQUENCE</scope>
    <source>
        <strain evidence="1">NWHC 24266-5</strain>
    </source>
</reference>
<comment type="caution">
    <text evidence="1">The sequence shown here is derived from an EMBL/GenBank/DDBJ whole genome shotgun (WGS) entry which is preliminary data.</text>
</comment>
<proteinExistence type="predicted"/>
<evidence type="ECO:0000313" key="1">
    <source>
        <dbReference type="EMBL" id="KAI2390325.1"/>
    </source>
</evidence>
<organism evidence="1">
    <name type="scientific">Ophidiomyces ophidiicola</name>
    <dbReference type="NCBI Taxonomy" id="1387563"/>
    <lineage>
        <taxon>Eukaryota</taxon>
        <taxon>Fungi</taxon>
        <taxon>Dikarya</taxon>
        <taxon>Ascomycota</taxon>
        <taxon>Pezizomycotina</taxon>
        <taxon>Eurotiomycetes</taxon>
        <taxon>Eurotiomycetidae</taxon>
        <taxon>Onygenales</taxon>
        <taxon>Onygenaceae</taxon>
        <taxon>Ophidiomyces</taxon>
    </lineage>
</organism>
<accession>A0ACB8V179</accession>
<gene>
    <name evidence="1" type="ORF">LOY88_001659</name>
</gene>
<protein>
    <submittedName>
        <fullName evidence="1">Uncharacterized protein</fullName>
    </submittedName>
</protein>
<dbReference type="EMBL" id="JALBCA010000018">
    <property type="protein sequence ID" value="KAI2390325.1"/>
    <property type="molecule type" value="Genomic_DNA"/>
</dbReference>
<name>A0ACB8V179_9EURO</name>